<dbReference type="InterPro" id="IPR002539">
    <property type="entry name" value="MaoC-like_dom"/>
</dbReference>
<dbReference type="GO" id="GO:0003857">
    <property type="term" value="F:(3S)-3-hydroxyacyl-CoA dehydrogenase (NAD+) activity"/>
    <property type="evidence" value="ECO:0007669"/>
    <property type="project" value="TreeGrafter"/>
</dbReference>
<dbReference type="GO" id="GO:0044594">
    <property type="term" value="F:17-beta-hydroxysteroid dehydrogenase (NAD+) activity"/>
    <property type="evidence" value="ECO:0007669"/>
    <property type="project" value="TreeGrafter"/>
</dbReference>
<evidence type="ECO:0000313" key="4">
    <source>
        <dbReference type="Proteomes" id="UP000591131"/>
    </source>
</evidence>
<proteinExistence type="predicted"/>
<dbReference type="InterPro" id="IPR029069">
    <property type="entry name" value="HotDog_dom_sf"/>
</dbReference>
<dbReference type="OrthoDB" id="60204at2759"/>
<dbReference type="InterPro" id="IPR054357">
    <property type="entry name" value="MFE-2_N"/>
</dbReference>
<dbReference type="CDD" id="cd03448">
    <property type="entry name" value="HDE_HSD"/>
    <property type="match status" value="1"/>
</dbReference>
<accession>A0A7J6MX84</accession>
<dbReference type="GO" id="GO:0005777">
    <property type="term" value="C:peroxisome"/>
    <property type="evidence" value="ECO:0007669"/>
    <property type="project" value="TreeGrafter"/>
</dbReference>
<dbReference type="Proteomes" id="UP000591131">
    <property type="component" value="Unassembled WGS sequence"/>
</dbReference>
<protein>
    <recommendedName>
        <fullName evidence="5">MaoC-like domain-containing protein</fullName>
    </recommendedName>
</protein>
<dbReference type="SUPFAM" id="SSF54637">
    <property type="entry name" value="Thioesterase/thiol ester dehydrase-isomerase"/>
    <property type="match status" value="2"/>
</dbReference>
<dbReference type="GO" id="GO:0006635">
    <property type="term" value="P:fatty acid beta-oxidation"/>
    <property type="evidence" value="ECO:0007669"/>
    <property type="project" value="TreeGrafter"/>
</dbReference>
<dbReference type="PANTHER" id="PTHR13078:SF56">
    <property type="entry name" value="PEROXISOMAL MULTIFUNCTIONAL ENZYME TYPE 2"/>
    <property type="match status" value="1"/>
</dbReference>
<evidence type="ECO:0008006" key="5">
    <source>
        <dbReference type="Google" id="ProtNLM"/>
    </source>
</evidence>
<dbReference type="Pfam" id="PF22622">
    <property type="entry name" value="MFE-2_hydrat-2_N"/>
    <property type="match status" value="1"/>
</dbReference>
<organism evidence="3 4">
    <name type="scientific">Perkinsus chesapeaki</name>
    <name type="common">Clam parasite</name>
    <name type="synonym">Perkinsus andrewsi</name>
    <dbReference type="NCBI Taxonomy" id="330153"/>
    <lineage>
        <taxon>Eukaryota</taxon>
        <taxon>Sar</taxon>
        <taxon>Alveolata</taxon>
        <taxon>Perkinsozoa</taxon>
        <taxon>Perkinsea</taxon>
        <taxon>Perkinsida</taxon>
        <taxon>Perkinsidae</taxon>
        <taxon>Perkinsus</taxon>
    </lineage>
</organism>
<keyword evidence="4" id="KW-1185">Reference proteome</keyword>
<dbReference type="AlphaFoldDB" id="A0A7J6MX84"/>
<dbReference type="GO" id="GO:0004300">
    <property type="term" value="F:enoyl-CoA hydratase activity"/>
    <property type="evidence" value="ECO:0007669"/>
    <property type="project" value="TreeGrafter"/>
</dbReference>
<dbReference type="Pfam" id="PF01575">
    <property type="entry name" value="MaoC_dehydratas"/>
    <property type="match status" value="1"/>
</dbReference>
<evidence type="ECO:0000259" key="1">
    <source>
        <dbReference type="Pfam" id="PF01575"/>
    </source>
</evidence>
<feature type="domain" description="Peroxisomal multifunctional enzyme type 2-like N-terminal" evidence="2">
    <location>
        <begin position="28"/>
        <end position="164"/>
    </location>
</feature>
<evidence type="ECO:0000259" key="2">
    <source>
        <dbReference type="Pfam" id="PF22622"/>
    </source>
</evidence>
<dbReference type="Gene3D" id="3.10.129.10">
    <property type="entry name" value="Hotdog Thioesterase"/>
    <property type="match status" value="1"/>
</dbReference>
<reference evidence="3 4" key="1">
    <citation type="submission" date="2020-04" db="EMBL/GenBank/DDBJ databases">
        <title>Perkinsus chesapeaki whole genome sequence.</title>
        <authorList>
            <person name="Bogema D.R."/>
        </authorList>
    </citation>
    <scope>NUCLEOTIDE SEQUENCE [LARGE SCALE GENOMIC DNA]</scope>
    <source>
        <strain evidence="3">ATCC PRA-425</strain>
    </source>
</reference>
<sequence>MCHESSPRKFASAQDLVEAGFFPTTPISYTEKDAILYALGIGATERKYVYEKHPDFAVIPTIIFAATFKGDESAQTVPFPPPQLLMDLDIFKGKVIIDAERSMEVLKAPLPTSVVGSQKWGMKSRFTALTPKKAGLLAEMETFIMDESTGEEVLRLTNSLFFLGKSDLSPAGSPSTLKVTIPDQAPNYTVSDQASCIQADLYRLSGDYNPLHVDPQTAKSYGFDEPILHGLCTLGFAARHVIKACLDGDEKRLKSFRCRFTKPVVPGDRLRTEIWTNPDGEGIVFRTWVVGRGVEGEAVDPIMVLDGGAAQFFD</sequence>
<gene>
    <name evidence="3" type="ORF">FOL47_006596</name>
</gene>
<dbReference type="EMBL" id="JAAPAO010000037">
    <property type="protein sequence ID" value="KAF4676205.1"/>
    <property type="molecule type" value="Genomic_DNA"/>
</dbReference>
<comment type="caution">
    <text evidence="3">The sequence shown here is derived from an EMBL/GenBank/DDBJ whole genome shotgun (WGS) entry which is preliminary data.</text>
</comment>
<feature type="domain" description="MaoC-like" evidence="1">
    <location>
        <begin position="181"/>
        <end position="277"/>
    </location>
</feature>
<dbReference type="PANTHER" id="PTHR13078">
    <property type="entry name" value="PEROXISOMAL MULTIFUNCTIONAL ENZYME TYPE 2-RELATED"/>
    <property type="match status" value="1"/>
</dbReference>
<name>A0A7J6MX84_PERCH</name>
<evidence type="ECO:0000313" key="3">
    <source>
        <dbReference type="EMBL" id="KAF4676205.1"/>
    </source>
</evidence>